<reference evidence="2" key="1">
    <citation type="journal article" date="2019" name="Int. J. Syst. Evol. Microbiol.">
        <title>The Global Catalogue of Microorganisms (GCM) 10K type strain sequencing project: providing services to taxonomists for standard genome sequencing and annotation.</title>
        <authorList>
            <consortium name="The Broad Institute Genomics Platform"/>
            <consortium name="The Broad Institute Genome Sequencing Center for Infectious Disease"/>
            <person name="Wu L."/>
            <person name="Ma J."/>
        </authorList>
    </citation>
    <scope>NUCLEOTIDE SEQUENCE [LARGE SCALE GENOMIC DNA]</scope>
    <source>
        <strain evidence="2">KCTC 33792</strain>
    </source>
</reference>
<organism evidence="1 2">
    <name type="scientific">Salibacterium lacus</name>
    <dbReference type="NCBI Taxonomy" id="1898109"/>
    <lineage>
        <taxon>Bacteria</taxon>
        <taxon>Bacillati</taxon>
        <taxon>Bacillota</taxon>
        <taxon>Bacilli</taxon>
        <taxon>Bacillales</taxon>
        <taxon>Bacillaceae</taxon>
    </lineage>
</organism>
<keyword evidence="2" id="KW-1185">Reference proteome</keyword>
<protein>
    <submittedName>
        <fullName evidence="1">Uncharacterized protein</fullName>
    </submittedName>
</protein>
<dbReference type="EMBL" id="JBHUML010000002">
    <property type="protein sequence ID" value="MFD2704670.1"/>
    <property type="molecule type" value="Genomic_DNA"/>
</dbReference>
<accession>A0ABW5SYV5</accession>
<dbReference type="RefSeq" id="WP_380711947.1">
    <property type="nucleotide sequence ID" value="NZ_JBHUML010000002.1"/>
</dbReference>
<dbReference type="Proteomes" id="UP001597520">
    <property type="component" value="Unassembled WGS sequence"/>
</dbReference>
<name>A0ABW5SYV5_9BACI</name>
<sequence length="58" mass="6646">MAKTYTETLSVVEQRMHHEVLAQFFESRPDIYPPNFAAYHRRKLAELDAEGAADHAGE</sequence>
<proteinExistence type="predicted"/>
<gene>
    <name evidence="1" type="ORF">ACFSUB_04270</name>
</gene>
<evidence type="ECO:0000313" key="1">
    <source>
        <dbReference type="EMBL" id="MFD2704670.1"/>
    </source>
</evidence>
<comment type="caution">
    <text evidence="1">The sequence shown here is derived from an EMBL/GenBank/DDBJ whole genome shotgun (WGS) entry which is preliminary data.</text>
</comment>
<evidence type="ECO:0000313" key="2">
    <source>
        <dbReference type="Proteomes" id="UP001597520"/>
    </source>
</evidence>